<evidence type="ECO:0000313" key="2">
    <source>
        <dbReference type="EMBL" id="SNQ49515.1"/>
    </source>
</evidence>
<dbReference type="RefSeq" id="WP_133150748.1">
    <property type="nucleotide sequence ID" value="NZ_FZMO01000268.1"/>
</dbReference>
<dbReference type="EMBL" id="FZMO01000268">
    <property type="protein sequence ID" value="SNQ49515.1"/>
    <property type="molecule type" value="Genomic_DNA"/>
</dbReference>
<accession>A0A2I2KV35</accession>
<name>A0A2I2KV35_9ACTN</name>
<protein>
    <recommendedName>
        <fullName evidence="1">DUF7919 domain-containing protein</fullName>
    </recommendedName>
</protein>
<feature type="domain" description="DUF7919" evidence="1">
    <location>
        <begin position="8"/>
        <end position="141"/>
    </location>
</feature>
<dbReference type="AlphaFoldDB" id="A0A2I2KV35"/>
<dbReference type="OrthoDB" id="5523878at2"/>
<evidence type="ECO:0000259" key="1">
    <source>
        <dbReference type="Pfam" id="PF25535"/>
    </source>
</evidence>
<proteinExistence type="predicted"/>
<reference evidence="2 3" key="1">
    <citation type="submission" date="2017-06" db="EMBL/GenBank/DDBJ databases">
        <authorList>
            <person name="Kim H.J."/>
            <person name="Triplett B.A."/>
        </authorList>
    </citation>
    <scope>NUCLEOTIDE SEQUENCE [LARGE SCALE GENOMIC DNA]</scope>
    <source>
        <strain evidence="2">FRACA_ARgP5</strain>
    </source>
</reference>
<organism evidence="2 3">
    <name type="scientific">Frankia canadensis</name>
    <dbReference type="NCBI Taxonomy" id="1836972"/>
    <lineage>
        <taxon>Bacteria</taxon>
        <taxon>Bacillati</taxon>
        <taxon>Actinomycetota</taxon>
        <taxon>Actinomycetes</taxon>
        <taxon>Frankiales</taxon>
        <taxon>Frankiaceae</taxon>
        <taxon>Frankia</taxon>
    </lineage>
</organism>
<evidence type="ECO:0000313" key="3">
    <source>
        <dbReference type="Proteomes" id="UP000234331"/>
    </source>
</evidence>
<gene>
    <name evidence="2" type="ORF">FRACA_340025</name>
</gene>
<dbReference type="Pfam" id="PF25535">
    <property type="entry name" value="DUF7919"/>
    <property type="match status" value="1"/>
</dbReference>
<dbReference type="InterPro" id="IPR057679">
    <property type="entry name" value="DUF7919"/>
</dbReference>
<dbReference type="Proteomes" id="UP000234331">
    <property type="component" value="Unassembled WGS sequence"/>
</dbReference>
<keyword evidence="3" id="KW-1185">Reference proteome</keyword>
<sequence>MEGYSVPYLPDLTPYPNLEDMSRNFGWPPPGTSALTVGWLAPEHNFPTAFPESSFLDSLFYLCAHHSILRTRGFHSCALPHTAKPAAPYPARRGGEEAWLGSAEISVVAADGKLLFAPNLVFHYVEEHHYQPPDIFIEAVLAGRTVVLPTNFLL</sequence>